<feature type="signal peptide" evidence="1">
    <location>
        <begin position="1"/>
        <end position="17"/>
    </location>
</feature>
<reference evidence="2 3" key="1">
    <citation type="submission" date="2019-02" db="EMBL/GenBank/DDBJ databases">
        <title>Deep-cultivation of Planctomycetes and their phenomic and genomic characterization uncovers novel biology.</title>
        <authorList>
            <person name="Wiegand S."/>
            <person name="Jogler M."/>
            <person name="Boedeker C."/>
            <person name="Pinto D."/>
            <person name="Vollmers J."/>
            <person name="Rivas-Marin E."/>
            <person name="Kohn T."/>
            <person name="Peeters S.H."/>
            <person name="Heuer A."/>
            <person name="Rast P."/>
            <person name="Oberbeckmann S."/>
            <person name="Bunk B."/>
            <person name="Jeske O."/>
            <person name="Meyerdierks A."/>
            <person name="Storesund J.E."/>
            <person name="Kallscheuer N."/>
            <person name="Luecker S."/>
            <person name="Lage O.M."/>
            <person name="Pohl T."/>
            <person name="Merkel B.J."/>
            <person name="Hornburger P."/>
            <person name="Mueller R.-W."/>
            <person name="Bruemmer F."/>
            <person name="Labrenz M."/>
            <person name="Spormann A.M."/>
            <person name="Op den Camp H."/>
            <person name="Overmann J."/>
            <person name="Amann R."/>
            <person name="Jetten M.S.M."/>
            <person name="Mascher T."/>
            <person name="Medema M.H."/>
            <person name="Devos D.P."/>
            <person name="Kaster A.-K."/>
            <person name="Ovreas L."/>
            <person name="Rohde M."/>
            <person name="Galperin M.Y."/>
            <person name="Jogler C."/>
        </authorList>
    </citation>
    <scope>NUCLEOTIDE SEQUENCE [LARGE SCALE GENOMIC DNA]</scope>
    <source>
        <strain evidence="2 3">Pla133</strain>
    </source>
</reference>
<name>A0A518BIF8_9BACT</name>
<dbReference type="RefSeq" id="WP_145064564.1">
    <property type="nucleotide sequence ID" value="NZ_CP036287.1"/>
</dbReference>
<dbReference type="KEGG" id="pbap:Pla133_18310"/>
<keyword evidence="3" id="KW-1185">Reference proteome</keyword>
<keyword evidence="1" id="KW-0732">Signal</keyword>
<gene>
    <name evidence="2" type="ORF">Pla133_18310</name>
</gene>
<feature type="chain" id="PRO_5022057742" evidence="1">
    <location>
        <begin position="18"/>
        <end position="261"/>
    </location>
</feature>
<accession>A0A518BIF8</accession>
<protein>
    <submittedName>
        <fullName evidence="2">Uncharacterized protein</fullName>
    </submittedName>
</protein>
<organism evidence="2 3">
    <name type="scientific">Engelhardtia mirabilis</name>
    <dbReference type="NCBI Taxonomy" id="2528011"/>
    <lineage>
        <taxon>Bacteria</taxon>
        <taxon>Pseudomonadati</taxon>
        <taxon>Planctomycetota</taxon>
        <taxon>Planctomycetia</taxon>
        <taxon>Planctomycetia incertae sedis</taxon>
        <taxon>Engelhardtia</taxon>
    </lineage>
</organism>
<dbReference type="EMBL" id="CP036287">
    <property type="protein sequence ID" value="QDU66755.1"/>
    <property type="molecule type" value="Genomic_DNA"/>
</dbReference>
<proteinExistence type="predicted"/>
<dbReference type="AlphaFoldDB" id="A0A518BIF8"/>
<evidence type="ECO:0000313" key="2">
    <source>
        <dbReference type="EMBL" id="QDU66755.1"/>
    </source>
</evidence>
<evidence type="ECO:0000256" key="1">
    <source>
        <dbReference type="SAM" id="SignalP"/>
    </source>
</evidence>
<evidence type="ECO:0000313" key="3">
    <source>
        <dbReference type="Proteomes" id="UP000316921"/>
    </source>
</evidence>
<sequence length="261" mass="27645" precursor="true">MLALLLATPLVLPPAAAPTLGCTAWGAVPSLVVTSRVAPASAGPPGLCFPFSLPRGAASLPFGNGAFEIDPDYDLGQMVGDTLAILRGSDDPLVHVETLRRAIIYADGNLGAPERSSAPSRAFLADALRASLMFELHAFSEDVAAGRRPADERRSALLYLDLGYFQGATQQSGSRRFDDTGDLLRSAVELAPGDGALRLAGAMGGFDALERHEFERWMLAALDGPERADGLIADNALQVGKRFYGAETVAALRERLRREIG</sequence>
<dbReference type="Proteomes" id="UP000316921">
    <property type="component" value="Chromosome"/>
</dbReference>